<dbReference type="Proteomes" id="UP000271098">
    <property type="component" value="Unassembled WGS sequence"/>
</dbReference>
<reference evidence="1 2" key="2">
    <citation type="submission" date="2018-11" db="EMBL/GenBank/DDBJ databases">
        <authorList>
            <consortium name="Pathogen Informatics"/>
        </authorList>
    </citation>
    <scope>NUCLEOTIDE SEQUENCE [LARGE SCALE GENOMIC DNA]</scope>
</reference>
<reference evidence="3" key="1">
    <citation type="submission" date="2016-06" db="UniProtKB">
        <authorList>
            <consortium name="WormBaseParasite"/>
        </authorList>
    </citation>
    <scope>IDENTIFICATION</scope>
</reference>
<protein>
    <submittedName>
        <fullName evidence="1 3">Uncharacterized protein</fullName>
    </submittedName>
</protein>
<accession>A0A183DVA5</accession>
<dbReference type="WBParaSite" id="GPUH_0001266001-mRNA-1">
    <property type="protein sequence ID" value="GPUH_0001266001-mRNA-1"/>
    <property type="gene ID" value="GPUH_0001266001"/>
</dbReference>
<dbReference type="EMBL" id="UYRT01079487">
    <property type="protein sequence ID" value="VDN20819.1"/>
    <property type="molecule type" value="Genomic_DNA"/>
</dbReference>
<keyword evidence="2" id="KW-1185">Reference proteome</keyword>
<sequence>MPKARKAKQRCVCGGGGLFRATLDFPTTTRNGHRRGTDSGTRRLKSACCRCILSRPSSFPSYRCSSTPTTSRRPTSTPPYVPHLLTAAKSAQHAYIHRSTSSSNLTSSNSPPEQVEDWLSYCHGKVLDLYRGGGGTT</sequence>
<evidence type="ECO:0000313" key="2">
    <source>
        <dbReference type="Proteomes" id="UP000271098"/>
    </source>
</evidence>
<evidence type="ECO:0000313" key="1">
    <source>
        <dbReference type="EMBL" id="VDN20819.1"/>
    </source>
</evidence>
<name>A0A183DVA5_9BILA</name>
<proteinExistence type="predicted"/>
<evidence type="ECO:0000313" key="3">
    <source>
        <dbReference type="WBParaSite" id="GPUH_0001266001-mRNA-1"/>
    </source>
</evidence>
<dbReference type="AlphaFoldDB" id="A0A183DVA5"/>
<gene>
    <name evidence="1" type="ORF">GPUH_LOCUS12646</name>
</gene>
<organism evidence="3">
    <name type="scientific">Gongylonema pulchrum</name>
    <dbReference type="NCBI Taxonomy" id="637853"/>
    <lineage>
        <taxon>Eukaryota</taxon>
        <taxon>Metazoa</taxon>
        <taxon>Ecdysozoa</taxon>
        <taxon>Nematoda</taxon>
        <taxon>Chromadorea</taxon>
        <taxon>Rhabditida</taxon>
        <taxon>Spirurina</taxon>
        <taxon>Spiruromorpha</taxon>
        <taxon>Spiruroidea</taxon>
        <taxon>Gongylonematidae</taxon>
        <taxon>Gongylonema</taxon>
    </lineage>
</organism>